<reference evidence="2" key="2">
    <citation type="submission" date="2015-01" db="EMBL/GenBank/DDBJ databases">
        <title>Evolutionary Origins and Diversification of the Mycorrhizal Mutualists.</title>
        <authorList>
            <consortium name="DOE Joint Genome Institute"/>
            <consortium name="Mycorrhizal Genomics Consortium"/>
            <person name="Kohler A."/>
            <person name="Kuo A."/>
            <person name="Nagy L.G."/>
            <person name="Floudas D."/>
            <person name="Copeland A."/>
            <person name="Barry K.W."/>
            <person name="Cichocki N."/>
            <person name="Veneault-Fourrey C."/>
            <person name="LaButti K."/>
            <person name="Lindquist E.A."/>
            <person name="Lipzen A."/>
            <person name="Lundell T."/>
            <person name="Morin E."/>
            <person name="Murat C."/>
            <person name="Riley R."/>
            <person name="Ohm R."/>
            <person name="Sun H."/>
            <person name="Tunlid A."/>
            <person name="Henrissat B."/>
            <person name="Grigoriev I.V."/>
            <person name="Hibbett D.S."/>
            <person name="Martin F."/>
        </authorList>
    </citation>
    <scope>NUCLEOTIDE SEQUENCE [LARGE SCALE GENOMIC DNA]</scope>
    <source>
        <strain evidence="2">LaAM-08-1</strain>
    </source>
</reference>
<dbReference type="HOGENOM" id="CLU_3014541_0_0_1"/>
<keyword evidence="2" id="KW-1185">Reference proteome</keyword>
<dbReference type="Proteomes" id="UP000054477">
    <property type="component" value="Unassembled WGS sequence"/>
</dbReference>
<name>A0A0C9WRQ4_9AGAR</name>
<evidence type="ECO:0000313" key="2">
    <source>
        <dbReference type="Proteomes" id="UP000054477"/>
    </source>
</evidence>
<reference evidence="1 2" key="1">
    <citation type="submission" date="2014-04" db="EMBL/GenBank/DDBJ databases">
        <authorList>
            <consortium name="DOE Joint Genome Institute"/>
            <person name="Kuo A."/>
            <person name="Kohler A."/>
            <person name="Nagy L.G."/>
            <person name="Floudas D."/>
            <person name="Copeland A."/>
            <person name="Barry K.W."/>
            <person name="Cichocki N."/>
            <person name="Veneault-Fourrey C."/>
            <person name="LaButti K."/>
            <person name="Lindquist E.A."/>
            <person name="Lipzen A."/>
            <person name="Lundell T."/>
            <person name="Morin E."/>
            <person name="Murat C."/>
            <person name="Sun H."/>
            <person name="Tunlid A."/>
            <person name="Henrissat B."/>
            <person name="Grigoriev I.V."/>
            <person name="Hibbett D.S."/>
            <person name="Martin F."/>
            <person name="Nordberg H.P."/>
            <person name="Cantor M.N."/>
            <person name="Hua S.X."/>
        </authorList>
    </citation>
    <scope>NUCLEOTIDE SEQUENCE [LARGE SCALE GENOMIC DNA]</scope>
    <source>
        <strain evidence="1 2">LaAM-08-1</strain>
    </source>
</reference>
<protein>
    <submittedName>
        <fullName evidence="1">Uncharacterized protein</fullName>
    </submittedName>
</protein>
<dbReference type="AlphaFoldDB" id="A0A0C9WRQ4"/>
<gene>
    <name evidence="1" type="ORF">K443DRAFT_686696</name>
</gene>
<sequence length="56" mass="6050">MCNNLKNITALRGAHNLDLLISPTHTVAFPSRRNASHELAGVINDCCGFGLRDTSI</sequence>
<accession>A0A0C9WRQ4</accession>
<organism evidence="1 2">
    <name type="scientific">Laccaria amethystina LaAM-08-1</name>
    <dbReference type="NCBI Taxonomy" id="1095629"/>
    <lineage>
        <taxon>Eukaryota</taxon>
        <taxon>Fungi</taxon>
        <taxon>Dikarya</taxon>
        <taxon>Basidiomycota</taxon>
        <taxon>Agaricomycotina</taxon>
        <taxon>Agaricomycetes</taxon>
        <taxon>Agaricomycetidae</taxon>
        <taxon>Agaricales</taxon>
        <taxon>Agaricineae</taxon>
        <taxon>Hydnangiaceae</taxon>
        <taxon>Laccaria</taxon>
    </lineage>
</organism>
<evidence type="ECO:0000313" key="1">
    <source>
        <dbReference type="EMBL" id="KIJ90568.1"/>
    </source>
</evidence>
<proteinExistence type="predicted"/>
<dbReference type="EMBL" id="KN839152">
    <property type="protein sequence ID" value="KIJ90568.1"/>
    <property type="molecule type" value="Genomic_DNA"/>
</dbReference>